<protein>
    <recommendedName>
        <fullName evidence="3">Zf-HC2 domain-containing protein</fullName>
    </recommendedName>
</protein>
<evidence type="ECO:0008006" key="3">
    <source>
        <dbReference type="Google" id="ProtNLM"/>
    </source>
</evidence>
<accession>A0ABP8H6S5</accession>
<name>A0ABP8H6S5_9BACT</name>
<reference evidence="2" key="1">
    <citation type="journal article" date="2019" name="Int. J. Syst. Evol. Microbiol.">
        <title>The Global Catalogue of Microorganisms (GCM) 10K type strain sequencing project: providing services to taxonomists for standard genome sequencing and annotation.</title>
        <authorList>
            <consortium name="The Broad Institute Genomics Platform"/>
            <consortium name="The Broad Institute Genome Sequencing Center for Infectious Disease"/>
            <person name="Wu L."/>
            <person name="Ma J."/>
        </authorList>
    </citation>
    <scope>NUCLEOTIDE SEQUENCE [LARGE SCALE GENOMIC DNA]</scope>
    <source>
        <strain evidence="2">JCM 17919</strain>
    </source>
</reference>
<dbReference type="EMBL" id="BAABGY010000008">
    <property type="protein sequence ID" value="GAA4335249.1"/>
    <property type="molecule type" value="Genomic_DNA"/>
</dbReference>
<sequence>MASKITCAEAVDYISRREEGKLTRGQRFRLWRHLAACSLCRIFSAQNKLLARFAAERPVADALTETDKDIIIQRVLGESQEGKTDSGSAP</sequence>
<evidence type="ECO:0000313" key="2">
    <source>
        <dbReference type="Proteomes" id="UP001501725"/>
    </source>
</evidence>
<comment type="caution">
    <text evidence="1">The sequence shown here is derived from an EMBL/GenBank/DDBJ whole genome shotgun (WGS) entry which is preliminary data.</text>
</comment>
<gene>
    <name evidence="1" type="ORF">GCM10023184_29900</name>
</gene>
<dbReference type="Proteomes" id="UP001501725">
    <property type="component" value="Unassembled WGS sequence"/>
</dbReference>
<keyword evidence="2" id="KW-1185">Reference proteome</keyword>
<evidence type="ECO:0000313" key="1">
    <source>
        <dbReference type="EMBL" id="GAA4335249.1"/>
    </source>
</evidence>
<organism evidence="1 2">
    <name type="scientific">Flaviaesturariibacter amylovorans</name>
    <dbReference type="NCBI Taxonomy" id="1084520"/>
    <lineage>
        <taxon>Bacteria</taxon>
        <taxon>Pseudomonadati</taxon>
        <taxon>Bacteroidota</taxon>
        <taxon>Chitinophagia</taxon>
        <taxon>Chitinophagales</taxon>
        <taxon>Chitinophagaceae</taxon>
        <taxon>Flaviaestuariibacter</taxon>
    </lineage>
</organism>
<proteinExistence type="predicted"/>